<dbReference type="VEuPathDB" id="VectorBase:AFUN2_008063"/>
<keyword evidence="1" id="KW-0677">Repeat</keyword>
<evidence type="ECO:0000256" key="1">
    <source>
        <dbReference type="ARBA" id="ARBA00022737"/>
    </source>
</evidence>
<proteinExistence type="predicted"/>
<dbReference type="GO" id="GO:0005737">
    <property type="term" value="C:cytoplasm"/>
    <property type="evidence" value="ECO:0007669"/>
    <property type="project" value="TreeGrafter"/>
</dbReference>
<evidence type="ECO:0000313" key="3">
    <source>
        <dbReference type="EnsemblMetazoa" id="AFUN016168-PA"/>
    </source>
</evidence>
<dbReference type="Pfam" id="PF00595">
    <property type="entry name" value="PDZ"/>
    <property type="match status" value="2"/>
</dbReference>
<dbReference type="AlphaFoldDB" id="A0A1I8JUN7"/>
<dbReference type="Gene3D" id="2.30.42.10">
    <property type="match status" value="2"/>
</dbReference>
<dbReference type="SUPFAM" id="SSF50156">
    <property type="entry name" value="PDZ domain-like"/>
    <property type="match status" value="2"/>
</dbReference>
<feature type="domain" description="PDZ" evidence="2">
    <location>
        <begin position="47"/>
        <end position="114"/>
    </location>
</feature>
<dbReference type="PROSITE" id="PS50106">
    <property type="entry name" value="PDZ"/>
    <property type="match status" value="2"/>
</dbReference>
<organism evidence="3">
    <name type="scientific">Anopheles funestus</name>
    <name type="common">African malaria mosquito</name>
    <dbReference type="NCBI Taxonomy" id="62324"/>
    <lineage>
        <taxon>Eukaryota</taxon>
        <taxon>Metazoa</taxon>
        <taxon>Ecdysozoa</taxon>
        <taxon>Arthropoda</taxon>
        <taxon>Hexapoda</taxon>
        <taxon>Insecta</taxon>
        <taxon>Pterygota</taxon>
        <taxon>Neoptera</taxon>
        <taxon>Endopterygota</taxon>
        <taxon>Diptera</taxon>
        <taxon>Nematocera</taxon>
        <taxon>Culicoidea</taxon>
        <taxon>Culicidae</taxon>
        <taxon>Anophelinae</taxon>
        <taxon>Anopheles</taxon>
    </lineage>
</organism>
<dbReference type="InterPro" id="IPR036034">
    <property type="entry name" value="PDZ_sf"/>
</dbReference>
<sequence length="229" mass="25984">MSISWEQQDLFVSSNRSSVNVKSANNVENNVYPIRIARFPAANGIRELLIRKGEGGKIGVTGRRLHEGKVFICAVTRRSPAYMAGLRYGDEILCLENESLVGLELDRVRDLVRKNLRNSLKLRTKDKPAERYVTISRDVQKGFGFRFMNGEITFVRPNTMAERRGLERRLQIIEVNEEVVVGMQDEDIEAIINAVGDVVTLCVVPVKVYRQLFSKLFPTVNDALPFVEL</sequence>
<dbReference type="InterPro" id="IPR051230">
    <property type="entry name" value="APP-Binding"/>
</dbReference>
<protein>
    <recommendedName>
        <fullName evidence="2">PDZ domain-containing protein</fullName>
    </recommendedName>
</protein>
<dbReference type="STRING" id="62324.A0A1I8JUN7"/>
<evidence type="ECO:0000259" key="2">
    <source>
        <dbReference type="PROSITE" id="PS50106"/>
    </source>
</evidence>
<reference evidence="3" key="1">
    <citation type="submission" date="2020-05" db="UniProtKB">
        <authorList>
            <consortium name="EnsemblMetazoa"/>
        </authorList>
    </citation>
    <scope>IDENTIFICATION</scope>
    <source>
        <strain evidence="3">FUMOZ</strain>
    </source>
</reference>
<dbReference type="PANTHER" id="PTHR12345">
    <property type="entry name" value="SYNTENIN RELATED"/>
    <property type="match status" value="1"/>
</dbReference>
<dbReference type="GO" id="GO:0005886">
    <property type="term" value="C:plasma membrane"/>
    <property type="evidence" value="ECO:0007669"/>
    <property type="project" value="TreeGrafter"/>
</dbReference>
<dbReference type="PANTHER" id="PTHR12345:SF3">
    <property type="entry name" value="PDZ DOMAIN-CONTAINING PROTEIN"/>
    <property type="match status" value="1"/>
</dbReference>
<dbReference type="VEuPathDB" id="VectorBase:AFUN016168"/>
<dbReference type="InterPro" id="IPR001478">
    <property type="entry name" value="PDZ"/>
</dbReference>
<dbReference type="SMART" id="SM00228">
    <property type="entry name" value="PDZ"/>
    <property type="match status" value="2"/>
</dbReference>
<dbReference type="EnsemblMetazoa" id="AFUN016168-RA">
    <property type="protein sequence ID" value="AFUN016168-PA"/>
    <property type="gene ID" value="AFUN016168"/>
</dbReference>
<feature type="domain" description="PDZ" evidence="2">
    <location>
        <begin position="132"/>
        <end position="207"/>
    </location>
</feature>
<accession>A0A1I8JUN7</accession>
<name>A0A1I8JUN7_ANOFN</name>